<dbReference type="InterPro" id="IPR029336">
    <property type="entry name" value="DUF4594"/>
</dbReference>
<name>A0A7N6BDB1_ANATE</name>
<keyword evidence="1" id="KW-0597">Phosphoprotein</keyword>
<keyword evidence="5" id="KW-1185">Reference proteome</keyword>
<proteinExistence type="predicted"/>
<feature type="region of interest" description="Disordered" evidence="3">
    <location>
        <begin position="273"/>
        <end position="302"/>
    </location>
</feature>
<sequence>MYLELSVSLSPLCQSSAVDLKTKEEKDAELDKRIEALRKKNEALVKRYQEIEEDKKKAEQEGIAVTTPRKPRPHELETDRRKTEKENFTVTVDLSKPTGVRLDVDPQLYLIDGHRGQSDGHSPPRRAGSGRVGRGGQRGGGGGGGRQERRDWEPRTHRDGEPGETAGQGRRGGRRGRGGEMGGGGTPGGMDRKSKEWEEKRRQNIEKMNEEMERIAEYERGQRTDGDKPIRNFLDDPRRSGPAPDTDRKEGSRRHVRNWGGLDFDNVKTRAEMEKEWTSRRPGPKGSVDMTMSMTGRERSEYLRWKKEREQIDEERLARHRNATGQWRREWDAQKTENM</sequence>
<dbReference type="Ensembl" id="ENSATET00000038368.1">
    <property type="protein sequence ID" value="ENSATEP00000061061.1"/>
    <property type="gene ID" value="ENSATEG00000005109.3"/>
</dbReference>
<protein>
    <recommendedName>
        <fullName evidence="6">Coiled-coil domain containing 9</fullName>
    </recommendedName>
</protein>
<keyword evidence="2" id="KW-0175">Coiled coil</keyword>
<feature type="region of interest" description="Disordered" evidence="3">
    <location>
        <begin position="109"/>
        <end position="260"/>
    </location>
</feature>
<feature type="compositionally biased region" description="Basic and acidic residues" evidence="3">
    <location>
        <begin position="190"/>
        <end position="250"/>
    </location>
</feature>
<dbReference type="Proteomes" id="UP000265040">
    <property type="component" value="Chromosome 13"/>
</dbReference>
<dbReference type="AlphaFoldDB" id="A0A7N6BDB1"/>
<reference evidence="4" key="1">
    <citation type="submission" date="2021-04" db="EMBL/GenBank/DDBJ databases">
        <authorList>
            <consortium name="Wellcome Sanger Institute Data Sharing"/>
        </authorList>
    </citation>
    <scope>NUCLEOTIDE SEQUENCE [LARGE SCALE GENOMIC DNA]</scope>
</reference>
<evidence type="ECO:0000313" key="5">
    <source>
        <dbReference type="Proteomes" id="UP000265040"/>
    </source>
</evidence>
<evidence type="ECO:0000256" key="3">
    <source>
        <dbReference type="SAM" id="MobiDB-lite"/>
    </source>
</evidence>
<feature type="compositionally biased region" description="Basic and acidic residues" evidence="3">
    <location>
        <begin position="146"/>
        <end position="161"/>
    </location>
</feature>
<feature type="compositionally biased region" description="Basic and acidic residues" evidence="3">
    <location>
        <begin position="73"/>
        <end position="87"/>
    </location>
</feature>
<accession>A0A7N6BDB1</accession>
<reference evidence="4" key="3">
    <citation type="submission" date="2025-09" db="UniProtKB">
        <authorList>
            <consortium name="Ensembl"/>
        </authorList>
    </citation>
    <scope>IDENTIFICATION</scope>
</reference>
<organism evidence="4 5">
    <name type="scientific">Anabas testudineus</name>
    <name type="common">Climbing perch</name>
    <name type="synonym">Anthias testudineus</name>
    <dbReference type="NCBI Taxonomy" id="64144"/>
    <lineage>
        <taxon>Eukaryota</taxon>
        <taxon>Metazoa</taxon>
        <taxon>Chordata</taxon>
        <taxon>Craniata</taxon>
        <taxon>Vertebrata</taxon>
        <taxon>Euteleostomi</taxon>
        <taxon>Actinopterygii</taxon>
        <taxon>Neopterygii</taxon>
        <taxon>Teleostei</taxon>
        <taxon>Neoteleostei</taxon>
        <taxon>Acanthomorphata</taxon>
        <taxon>Anabantaria</taxon>
        <taxon>Anabantiformes</taxon>
        <taxon>Anabantoidei</taxon>
        <taxon>Anabantidae</taxon>
        <taxon>Anabas</taxon>
    </lineage>
</organism>
<evidence type="ECO:0000256" key="2">
    <source>
        <dbReference type="ARBA" id="ARBA00023054"/>
    </source>
</evidence>
<reference evidence="4" key="2">
    <citation type="submission" date="2025-08" db="UniProtKB">
        <authorList>
            <consortium name="Ensembl"/>
        </authorList>
    </citation>
    <scope>IDENTIFICATION</scope>
</reference>
<feature type="compositionally biased region" description="Gly residues" evidence="3">
    <location>
        <begin position="179"/>
        <end position="188"/>
    </location>
</feature>
<gene>
    <name evidence="4" type="primary">CCDC9</name>
</gene>
<feature type="compositionally biased region" description="Gly residues" evidence="3">
    <location>
        <begin position="130"/>
        <end position="145"/>
    </location>
</feature>
<evidence type="ECO:0008006" key="6">
    <source>
        <dbReference type="Google" id="ProtNLM"/>
    </source>
</evidence>
<dbReference type="GeneTree" id="ENSGT00530000063950"/>
<dbReference type="PANTHER" id="PTHR15635">
    <property type="entry name" value="COILED-COIL DOMAIN CONTAINING PROTEIN 9"/>
    <property type="match status" value="1"/>
</dbReference>
<dbReference type="Pfam" id="PF15266">
    <property type="entry name" value="DUF4594"/>
    <property type="match status" value="1"/>
</dbReference>
<evidence type="ECO:0000256" key="1">
    <source>
        <dbReference type="ARBA" id="ARBA00022553"/>
    </source>
</evidence>
<feature type="region of interest" description="Disordered" evidence="3">
    <location>
        <begin position="53"/>
        <end position="90"/>
    </location>
</feature>
<dbReference type="PANTHER" id="PTHR15635:SF11">
    <property type="entry name" value="COILED-COIL DOMAIN-CONTAINING PROTEIN 9"/>
    <property type="match status" value="1"/>
</dbReference>
<evidence type="ECO:0000313" key="4">
    <source>
        <dbReference type="Ensembl" id="ENSATEP00000061061.1"/>
    </source>
</evidence>
<dbReference type="OrthoDB" id="10058133at2759"/>